<feature type="non-terminal residue" evidence="2">
    <location>
        <position position="341"/>
    </location>
</feature>
<feature type="coiled-coil region" evidence="1">
    <location>
        <begin position="24"/>
        <end position="51"/>
    </location>
</feature>
<evidence type="ECO:0000313" key="2">
    <source>
        <dbReference type="EMBL" id="KKL08331.1"/>
    </source>
</evidence>
<gene>
    <name evidence="2" type="ORF">LCGC14_2576950</name>
</gene>
<proteinExistence type="predicted"/>
<name>A0A0F9CRS8_9ZZZZ</name>
<protein>
    <submittedName>
        <fullName evidence="2">Uncharacterized protein</fullName>
    </submittedName>
</protein>
<dbReference type="AlphaFoldDB" id="A0A0F9CRS8"/>
<sequence length="341" mass="37484">MVQNPVDIPRVSSAPPPDSPVLRYQLALKALEDLEELIRVLESRRRTLIRSGTQLTGDDEVSDREQRARAAGGDTVVVPVQPVGDELSDLNRQLDFLRKDWVFRVETMVAEFPEFMSTDRPGLVTQFGPKPSAGRAPVLPTIMRGPEGHYAVLDPFTGSVIQSGQIPGWEDKPNLQIITDRNGNLIAVDPNDPAASPVMLIKGFGFPEIDPQVTFAESVRQFEEQIAIRRQEVAGMFIGLELERRGQMIEAITQDFAFQIDIGQMTYQEAQLNLNRINSALDQRRAERAQLLELGVTRASLVERGGETLTQLPGGTQLAAILSAATGQEFGPGFTELATGV</sequence>
<comment type="caution">
    <text evidence="2">The sequence shown here is derived from an EMBL/GenBank/DDBJ whole genome shotgun (WGS) entry which is preliminary data.</text>
</comment>
<accession>A0A0F9CRS8</accession>
<keyword evidence="1" id="KW-0175">Coiled coil</keyword>
<reference evidence="2" key="1">
    <citation type="journal article" date="2015" name="Nature">
        <title>Complex archaea that bridge the gap between prokaryotes and eukaryotes.</title>
        <authorList>
            <person name="Spang A."/>
            <person name="Saw J.H."/>
            <person name="Jorgensen S.L."/>
            <person name="Zaremba-Niedzwiedzka K."/>
            <person name="Martijn J."/>
            <person name="Lind A.E."/>
            <person name="van Eijk R."/>
            <person name="Schleper C."/>
            <person name="Guy L."/>
            <person name="Ettema T.J."/>
        </authorList>
    </citation>
    <scope>NUCLEOTIDE SEQUENCE</scope>
</reference>
<evidence type="ECO:0000256" key="1">
    <source>
        <dbReference type="SAM" id="Coils"/>
    </source>
</evidence>
<organism evidence="2">
    <name type="scientific">marine sediment metagenome</name>
    <dbReference type="NCBI Taxonomy" id="412755"/>
    <lineage>
        <taxon>unclassified sequences</taxon>
        <taxon>metagenomes</taxon>
        <taxon>ecological metagenomes</taxon>
    </lineage>
</organism>
<dbReference type="EMBL" id="LAZR01042920">
    <property type="protein sequence ID" value="KKL08331.1"/>
    <property type="molecule type" value="Genomic_DNA"/>
</dbReference>